<sequence length="88" mass="10322">MGWFDKKSVKADQWEAEAKEYDREARAEASKAEGYRNSLKSGKSSDPGADRYMIREHQANQWVAAKNAQTLREFAKHERRRWWAPPPK</sequence>
<organism evidence="2 3">
    <name type="scientific">Nonomuraea phyllanthi</name>
    <dbReference type="NCBI Taxonomy" id="2219224"/>
    <lineage>
        <taxon>Bacteria</taxon>
        <taxon>Bacillati</taxon>
        <taxon>Actinomycetota</taxon>
        <taxon>Actinomycetes</taxon>
        <taxon>Streptosporangiales</taxon>
        <taxon>Streptosporangiaceae</taxon>
        <taxon>Nonomuraea</taxon>
    </lineage>
</organism>
<protein>
    <submittedName>
        <fullName evidence="2">Uncharacterized protein</fullName>
    </submittedName>
</protein>
<gene>
    <name evidence="2" type="ORF">FH608_024055</name>
</gene>
<comment type="caution">
    <text evidence="2">The sequence shown here is derived from an EMBL/GenBank/DDBJ whole genome shotgun (WGS) entry which is preliminary data.</text>
</comment>
<dbReference type="RefSeq" id="WP_139632851.1">
    <property type="nucleotide sequence ID" value="NZ_CP045572.1"/>
</dbReference>
<dbReference type="EMBL" id="VDLX02000009">
    <property type="protein sequence ID" value="KAB8192578.1"/>
    <property type="molecule type" value="Genomic_DNA"/>
</dbReference>
<evidence type="ECO:0000313" key="2">
    <source>
        <dbReference type="EMBL" id="KAB8192578.1"/>
    </source>
</evidence>
<evidence type="ECO:0000256" key="1">
    <source>
        <dbReference type="SAM" id="MobiDB-lite"/>
    </source>
</evidence>
<feature type="compositionally biased region" description="Basic and acidic residues" evidence="1">
    <location>
        <begin position="18"/>
        <end position="34"/>
    </location>
</feature>
<evidence type="ECO:0000313" key="3">
    <source>
        <dbReference type="Proteomes" id="UP000312512"/>
    </source>
</evidence>
<name>A0A5C4W912_9ACTN</name>
<accession>A0A5C4W912</accession>
<proteinExistence type="predicted"/>
<reference evidence="2 3" key="1">
    <citation type="submission" date="2019-10" db="EMBL/GenBank/DDBJ databases">
        <title>Nonomuraea sp. nov., isolated from Phyllanthus amarus.</title>
        <authorList>
            <person name="Klykleung N."/>
            <person name="Tanasupawat S."/>
        </authorList>
    </citation>
    <scope>NUCLEOTIDE SEQUENCE [LARGE SCALE GENOMIC DNA]</scope>
    <source>
        <strain evidence="2 3">PA1-10</strain>
    </source>
</reference>
<keyword evidence="3" id="KW-1185">Reference proteome</keyword>
<dbReference type="AlphaFoldDB" id="A0A5C4W912"/>
<dbReference type="OrthoDB" id="9997373at2"/>
<feature type="region of interest" description="Disordered" evidence="1">
    <location>
        <begin position="18"/>
        <end position="49"/>
    </location>
</feature>
<dbReference type="Proteomes" id="UP000312512">
    <property type="component" value="Unassembled WGS sequence"/>
</dbReference>
<accession>A0A5P9YR30</accession>